<sequence>MGARERAGTGPAVPADRSGEAMTETTDRPAAGRAWSRPAQLVLGFAGAVLAGGTGLFLAAVFLHVAPANSVSRQYRDEVDGLVYPEFEQNWKLFAPNPLQQNVSVDARVRTAAPAGATRTGDWIGLTAQDIAAIRGNPAPSHVDQNLLRRAWDFYDGTHNPQDESPASPRGRLAEQYLKRIALQRIGREADGERVLEIQFRSTAVTVPPPSWSGEPAPAAPRVRELPWWPVADEDYRGLLG</sequence>
<evidence type="ECO:0000256" key="2">
    <source>
        <dbReference type="SAM" id="Phobius"/>
    </source>
</evidence>
<comment type="caution">
    <text evidence="3">The sequence shown here is derived from an EMBL/GenBank/DDBJ whole genome shotgun (WGS) entry which is preliminary data.</text>
</comment>
<evidence type="ECO:0000313" key="3">
    <source>
        <dbReference type="EMBL" id="RGD60628.1"/>
    </source>
</evidence>
<evidence type="ECO:0000256" key="1">
    <source>
        <dbReference type="SAM" id="MobiDB-lite"/>
    </source>
</evidence>
<feature type="transmembrane region" description="Helical" evidence="2">
    <location>
        <begin position="41"/>
        <end position="66"/>
    </location>
</feature>
<dbReference type="InterPro" id="IPR043857">
    <property type="entry name" value="DUF5819"/>
</dbReference>
<keyword evidence="2" id="KW-0472">Membrane</keyword>
<keyword evidence="4" id="KW-1185">Reference proteome</keyword>
<dbReference type="Pfam" id="PF19136">
    <property type="entry name" value="DUF5819"/>
    <property type="match status" value="1"/>
</dbReference>
<dbReference type="AlphaFoldDB" id="A0A372ZXJ1"/>
<protein>
    <submittedName>
        <fullName evidence="3">Uncharacterized protein</fullName>
    </submittedName>
</protein>
<gene>
    <name evidence="3" type="ORF">DR950_25210</name>
</gene>
<reference evidence="3 4" key="1">
    <citation type="submission" date="2018-08" db="EMBL/GenBank/DDBJ databases">
        <title>Diversity &amp; Physiological Properties of Lignin-Decomposing Actinobacteria from Soil.</title>
        <authorList>
            <person name="Roh S.G."/>
            <person name="Kim S.B."/>
        </authorList>
    </citation>
    <scope>NUCLEOTIDE SEQUENCE [LARGE SCALE GENOMIC DNA]</scope>
    <source>
        <strain evidence="3 4">MMS17-GH009</strain>
    </source>
</reference>
<organism evidence="3 4">
    <name type="scientific">Kitasatospora xanthocidica</name>
    <dbReference type="NCBI Taxonomy" id="83382"/>
    <lineage>
        <taxon>Bacteria</taxon>
        <taxon>Bacillati</taxon>
        <taxon>Actinomycetota</taxon>
        <taxon>Actinomycetes</taxon>
        <taxon>Kitasatosporales</taxon>
        <taxon>Streptomycetaceae</taxon>
        <taxon>Kitasatospora</taxon>
    </lineage>
</organism>
<evidence type="ECO:0000313" key="4">
    <source>
        <dbReference type="Proteomes" id="UP000263377"/>
    </source>
</evidence>
<feature type="region of interest" description="Disordered" evidence="1">
    <location>
        <begin position="1"/>
        <end position="32"/>
    </location>
</feature>
<dbReference type="EMBL" id="QVIG01000001">
    <property type="protein sequence ID" value="RGD60628.1"/>
    <property type="molecule type" value="Genomic_DNA"/>
</dbReference>
<keyword evidence="2" id="KW-1133">Transmembrane helix</keyword>
<proteinExistence type="predicted"/>
<dbReference type="Proteomes" id="UP000263377">
    <property type="component" value="Unassembled WGS sequence"/>
</dbReference>
<keyword evidence="2" id="KW-0812">Transmembrane</keyword>
<accession>A0A372ZXJ1</accession>
<name>A0A372ZXJ1_9ACTN</name>